<protein>
    <recommendedName>
        <fullName evidence="3">Dynein heavy chain tail domain-containing protein</fullName>
    </recommendedName>
</protein>
<accession>A0A409X000</accession>
<evidence type="ECO:0000313" key="1">
    <source>
        <dbReference type="EMBL" id="PPQ84104.1"/>
    </source>
</evidence>
<evidence type="ECO:0000313" key="2">
    <source>
        <dbReference type="Proteomes" id="UP000284706"/>
    </source>
</evidence>
<comment type="caution">
    <text evidence="1">The sequence shown here is derived from an EMBL/GenBank/DDBJ whole genome shotgun (WGS) entry which is preliminary data.</text>
</comment>
<dbReference type="OrthoDB" id="3223042at2759"/>
<organism evidence="1 2">
    <name type="scientific">Gymnopilus dilepis</name>
    <dbReference type="NCBI Taxonomy" id="231916"/>
    <lineage>
        <taxon>Eukaryota</taxon>
        <taxon>Fungi</taxon>
        <taxon>Dikarya</taxon>
        <taxon>Basidiomycota</taxon>
        <taxon>Agaricomycotina</taxon>
        <taxon>Agaricomycetes</taxon>
        <taxon>Agaricomycetidae</taxon>
        <taxon>Agaricales</taxon>
        <taxon>Agaricineae</taxon>
        <taxon>Hymenogastraceae</taxon>
        <taxon>Gymnopilus</taxon>
    </lineage>
</organism>
<dbReference type="EMBL" id="NHYE01004527">
    <property type="protein sequence ID" value="PPQ84104.1"/>
    <property type="molecule type" value="Genomic_DNA"/>
</dbReference>
<dbReference type="AlphaFoldDB" id="A0A409X000"/>
<name>A0A409X000_9AGAR</name>
<keyword evidence="2" id="KW-1185">Reference proteome</keyword>
<dbReference type="STRING" id="231916.A0A409X000"/>
<evidence type="ECO:0008006" key="3">
    <source>
        <dbReference type="Google" id="ProtNLM"/>
    </source>
</evidence>
<proteinExistence type="predicted"/>
<dbReference type="Proteomes" id="UP000284706">
    <property type="component" value="Unassembled WGS sequence"/>
</dbReference>
<sequence>MPFRIWPRVCPHAVSLMETVRTYGQTLELVESNKGWLAAEYRNELQRMISKAPTATGETIAIFTPFVREFASVVAVLQGKTNNLINLYKGILRAAQDLSTCSYTTEAFSELLGKIQAAIHMVQLWCPPARSIA</sequence>
<reference evidence="1 2" key="1">
    <citation type="journal article" date="2018" name="Evol. Lett.">
        <title>Horizontal gene cluster transfer increased hallucinogenic mushroom diversity.</title>
        <authorList>
            <person name="Reynolds H.T."/>
            <person name="Vijayakumar V."/>
            <person name="Gluck-Thaler E."/>
            <person name="Korotkin H.B."/>
            <person name="Matheny P.B."/>
            <person name="Slot J.C."/>
        </authorList>
    </citation>
    <scope>NUCLEOTIDE SEQUENCE [LARGE SCALE GENOMIC DNA]</scope>
    <source>
        <strain evidence="1 2">SRW20</strain>
    </source>
</reference>
<gene>
    <name evidence="1" type="ORF">CVT26_013219</name>
</gene>
<dbReference type="InParanoid" id="A0A409X000"/>